<name>A0A7D4QCY3_9SPHI</name>
<gene>
    <name evidence="1" type="ORF">HQ865_01520</name>
</gene>
<dbReference type="AlphaFoldDB" id="A0A7D4QCY3"/>
<dbReference type="EMBL" id="CP054139">
    <property type="protein sequence ID" value="QKJ28492.1"/>
    <property type="molecule type" value="Genomic_DNA"/>
</dbReference>
<dbReference type="KEGG" id="mmab:HQ865_01520"/>
<dbReference type="RefSeq" id="WP_173413194.1">
    <property type="nucleotide sequence ID" value="NZ_CP054139.1"/>
</dbReference>
<sequence>MYIAYSALRTEEKDLNNNDAWARYQGYRAACQKHNETIAAIQKYLPGWQPSFHQELNNK</sequence>
<dbReference type="Proteomes" id="UP000505355">
    <property type="component" value="Chromosome"/>
</dbReference>
<evidence type="ECO:0000313" key="2">
    <source>
        <dbReference type="Proteomes" id="UP000505355"/>
    </source>
</evidence>
<organism evidence="1 2">
    <name type="scientific">Mucilaginibacter mali</name>
    <dbReference type="NCBI Taxonomy" id="2740462"/>
    <lineage>
        <taxon>Bacteria</taxon>
        <taxon>Pseudomonadati</taxon>
        <taxon>Bacteroidota</taxon>
        <taxon>Sphingobacteriia</taxon>
        <taxon>Sphingobacteriales</taxon>
        <taxon>Sphingobacteriaceae</taxon>
        <taxon>Mucilaginibacter</taxon>
    </lineage>
</organism>
<accession>A0A7D4QCY3</accession>
<evidence type="ECO:0000313" key="1">
    <source>
        <dbReference type="EMBL" id="QKJ28492.1"/>
    </source>
</evidence>
<keyword evidence="2" id="KW-1185">Reference proteome</keyword>
<protein>
    <submittedName>
        <fullName evidence="1">Uncharacterized protein</fullName>
    </submittedName>
</protein>
<proteinExistence type="predicted"/>
<reference evidence="1 2" key="1">
    <citation type="submission" date="2020-05" db="EMBL/GenBank/DDBJ databases">
        <title>Mucilaginibacter mali sp. nov.</title>
        <authorList>
            <person name="Kim H.S."/>
            <person name="Lee K.C."/>
            <person name="Suh M.K."/>
            <person name="Kim J.-S."/>
            <person name="Han K.-I."/>
            <person name="Eom M.K."/>
            <person name="Shin Y.K."/>
            <person name="Lee J.-S."/>
        </authorList>
    </citation>
    <scope>NUCLEOTIDE SEQUENCE [LARGE SCALE GENOMIC DNA]</scope>
    <source>
        <strain evidence="1 2">G2-14</strain>
    </source>
</reference>